<feature type="non-terminal residue" evidence="1">
    <location>
        <position position="174"/>
    </location>
</feature>
<dbReference type="EMBL" id="JAWDJW010007807">
    <property type="protein sequence ID" value="KAK3061492.1"/>
    <property type="molecule type" value="Genomic_DNA"/>
</dbReference>
<keyword evidence="2" id="KW-1185">Reference proteome</keyword>
<organism evidence="1 2">
    <name type="scientific">Coniosporium uncinatum</name>
    <dbReference type="NCBI Taxonomy" id="93489"/>
    <lineage>
        <taxon>Eukaryota</taxon>
        <taxon>Fungi</taxon>
        <taxon>Dikarya</taxon>
        <taxon>Ascomycota</taxon>
        <taxon>Pezizomycotina</taxon>
        <taxon>Dothideomycetes</taxon>
        <taxon>Dothideomycetes incertae sedis</taxon>
        <taxon>Coniosporium</taxon>
    </lineage>
</organism>
<comment type="caution">
    <text evidence="1">The sequence shown here is derived from an EMBL/GenBank/DDBJ whole genome shotgun (WGS) entry which is preliminary data.</text>
</comment>
<evidence type="ECO:0000313" key="1">
    <source>
        <dbReference type="EMBL" id="KAK3061492.1"/>
    </source>
</evidence>
<reference evidence="1" key="1">
    <citation type="submission" date="2024-09" db="EMBL/GenBank/DDBJ databases">
        <title>Black Yeasts Isolated from many extreme environments.</title>
        <authorList>
            <person name="Coleine C."/>
            <person name="Stajich J.E."/>
            <person name="Selbmann L."/>
        </authorList>
    </citation>
    <scope>NUCLEOTIDE SEQUENCE</scope>
    <source>
        <strain evidence="1">CCFEE 5737</strain>
    </source>
</reference>
<accession>A0ACC3D3X6</accession>
<evidence type="ECO:0000313" key="2">
    <source>
        <dbReference type="Proteomes" id="UP001186974"/>
    </source>
</evidence>
<proteinExistence type="predicted"/>
<gene>
    <name evidence="1" type="ORF">LTS18_006078</name>
</gene>
<name>A0ACC3D3X6_9PEZI</name>
<dbReference type="Proteomes" id="UP001186974">
    <property type="component" value="Unassembled WGS sequence"/>
</dbReference>
<sequence>MTTYEYHNFELQRLAGKTILITGGATGVGRAAVELAHRHGANVALGDCSDAEGQALASTFTERFFFRRTDVSNWTEVLDLFATAHSTFGTIHAVLSDGSISDEKDFLDDHSDADGQLLPPNLNVLDVNITGTIQVTKAAAHYFAKWPETRCQIVMTTNAASFIDTPPPQHLYSA</sequence>
<protein>
    <submittedName>
        <fullName evidence="1">Uncharacterized protein</fullName>
    </submittedName>
</protein>